<dbReference type="GO" id="GO:0008270">
    <property type="term" value="F:zinc ion binding"/>
    <property type="evidence" value="ECO:0007669"/>
    <property type="project" value="UniProtKB-KW"/>
</dbReference>
<keyword evidence="3" id="KW-0479">Metal-binding</keyword>
<feature type="domain" description="WRC" evidence="13">
    <location>
        <begin position="12"/>
        <end position="58"/>
    </location>
</feature>
<dbReference type="PANTHER" id="PTHR12549">
    <property type="entry name" value="JMJC DOMAIN-CONTAINING HISTONE DEMETHYLATION PROTEIN"/>
    <property type="match status" value="1"/>
</dbReference>
<evidence type="ECO:0000313" key="14">
    <source>
        <dbReference type="EMBL" id="GAA0156208.1"/>
    </source>
</evidence>
<dbReference type="PROSITE" id="PS51184">
    <property type="entry name" value="JMJC"/>
    <property type="match status" value="1"/>
</dbReference>
<keyword evidence="5" id="KW-0804">Transcription</keyword>
<evidence type="ECO:0000256" key="8">
    <source>
        <dbReference type="PROSITE-ProRule" id="PRU01002"/>
    </source>
</evidence>
<evidence type="ECO:0000256" key="5">
    <source>
        <dbReference type="ARBA" id="ARBA00023163"/>
    </source>
</evidence>
<dbReference type="SMART" id="SM00558">
    <property type="entry name" value="JmjC"/>
    <property type="match status" value="1"/>
</dbReference>
<dbReference type="Pfam" id="PF10497">
    <property type="entry name" value="zf-4CXXC_R1"/>
    <property type="match status" value="1"/>
</dbReference>
<evidence type="ECO:0000256" key="3">
    <source>
        <dbReference type="ARBA" id="ARBA00022723"/>
    </source>
</evidence>
<feature type="compositionally biased region" description="Basic and acidic residues" evidence="10">
    <location>
        <begin position="723"/>
        <end position="732"/>
    </location>
</feature>
<dbReference type="InterPro" id="IPR001841">
    <property type="entry name" value="Znf_RING"/>
</dbReference>
<feature type="compositionally biased region" description="Polar residues" evidence="10">
    <location>
        <begin position="747"/>
        <end position="757"/>
    </location>
</feature>
<evidence type="ECO:0000256" key="2">
    <source>
        <dbReference type="ARBA" id="ARBA00006801"/>
    </source>
</evidence>
<feature type="coiled-coil region" evidence="9">
    <location>
        <begin position="101"/>
        <end position="157"/>
    </location>
</feature>
<dbReference type="Gene3D" id="2.60.120.650">
    <property type="entry name" value="Cupin"/>
    <property type="match status" value="1"/>
</dbReference>
<dbReference type="InterPro" id="IPR014977">
    <property type="entry name" value="WRC_dom"/>
</dbReference>
<evidence type="ECO:0000259" key="11">
    <source>
        <dbReference type="PROSITE" id="PS50089"/>
    </source>
</evidence>
<evidence type="ECO:0000256" key="1">
    <source>
        <dbReference type="ARBA" id="ARBA00004123"/>
    </source>
</evidence>
<keyword evidence="9" id="KW-0175">Coiled coil</keyword>
<comment type="caution">
    <text evidence="8">Lacks conserved residue(s) required for the propagation of feature annotation.</text>
</comment>
<organism evidence="14 15">
    <name type="scientific">Lithospermum erythrorhizon</name>
    <name type="common">Purple gromwell</name>
    <name type="synonym">Lithospermum officinale var. erythrorhizon</name>
    <dbReference type="NCBI Taxonomy" id="34254"/>
    <lineage>
        <taxon>Eukaryota</taxon>
        <taxon>Viridiplantae</taxon>
        <taxon>Streptophyta</taxon>
        <taxon>Embryophyta</taxon>
        <taxon>Tracheophyta</taxon>
        <taxon>Spermatophyta</taxon>
        <taxon>Magnoliopsida</taxon>
        <taxon>eudicotyledons</taxon>
        <taxon>Gunneridae</taxon>
        <taxon>Pentapetalae</taxon>
        <taxon>asterids</taxon>
        <taxon>lamiids</taxon>
        <taxon>Boraginales</taxon>
        <taxon>Boraginaceae</taxon>
        <taxon>Boraginoideae</taxon>
        <taxon>Lithospermeae</taxon>
        <taxon>Lithospermum</taxon>
    </lineage>
</organism>
<dbReference type="Pfam" id="PF08879">
    <property type="entry name" value="WRC"/>
    <property type="match status" value="1"/>
</dbReference>
<dbReference type="GO" id="GO:0031490">
    <property type="term" value="F:chromatin DNA binding"/>
    <property type="evidence" value="ECO:0007669"/>
    <property type="project" value="TreeGrafter"/>
</dbReference>
<evidence type="ECO:0000256" key="9">
    <source>
        <dbReference type="SAM" id="Coils"/>
    </source>
</evidence>
<evidence type="ECO:0000259" key="13">
    <source>
        <dbReference type="PROSITE" id="PS51667"/>
    </source>
</evidence>
<dbReference type="PANTHER" id="PTHR12549:SF42">
    <property type="entry name" value="LYSINE-SPECIFIC DEMETHYLASE JMJ28"/>
    <property type="match status" value="1"/>
</dbReference>
<protein>
    <submittedName>
        <fullName evidence="14">Histone modifying enzyme</fullName>
    </submittedName>
</protein>
<feature type="domain" description="JmjC" evidence="12">
    <location>
        <begin position="624"/>
        <end position="922"/>
    </location>
</feature>
<dbReference type="SUPFAM" id="SSF51197">
    <property type="entry name" value="Clavaminate synthase-like"/>
    <property type="match status" value="1"/>
</dbReference>
<dbReference type="GO" id="GO:0003712">
    <property type="term" value="F:transcription coregulator activity"/>
    <property type="evidence" value="ECO:0007669"/>
    <property type="project" value="TreeGrafter"/>
</dbReference>
<dbReference type="InterPro" id="IPR003347">
    <property type="entry name" value="JmjC_dom"/>
</dbReference>
<dbReference type="EMBL" id="BAABME010002809">
    <property type="protein sequence ID" value="GAA0156208.1"/>
    <property type="molecule type" value="Genomic_DNA"/>
</dbReference>
<name>A0AAV3PYS6_LITER</name>
<dbReference type="GO" id="GO:0006357">
    <property type="term" value="P:regulation of transcription by RNA polymerase II"/>
    <property type="evidence" value="ECO:0007669"/>
    <property type="project" value="TreeGrafter"/>
</dbReference>
<dbReference type="PROSITE" id="PS50089">
    <property type="entry name" value="ZF_RING_2"/>
    <property type="match status" value="1"/>
</dbReference>
<dbReference type="PROSITE" id="PS51667">
    <property type="entry name" value="WRC"/>
    <property type="match status" value="1"/>
</dbReference>
<comment type="subcellular location">
    <subcellularLocation>
        <location evidence="1">Nucleus</location>
    </subcellularLocation>
</comment>
<dbReference type="InterPro" id="IPR045109">
    <property type="entry name" value="LSDs-like"/>
</dbReference>
<feature type="region of interest" description="Disordered" evidence="10">
    <location>
        <begin position="702"/>
        <end position="776"/>
    </location>
</feature>
<keyword evidence="7" id="KW-0863">Zinc-finger</keyword>
<comment type="similarity">
    <text evidence="2">Belongs to the JARID1 histone demethylase family.</text>
</comment>
<dbReference type="GO" id="GO:0000785">
    <property type="term" value="C:chromatin"/>
    <property type="evidence" value="ECO:0007669"/>
    <property type="project" value="TreeGrafter"/>
</dbReference>
<evidence type="ECO:0000256" key="6">
    <source>
        <dbReference type="ARBA" id="ARBA00023242"/>
    </source>
</evidence>
<dbReference type="GO" id="GO:0032454">
    <property type="term" value="F:histone H3K9 demethylase activity"/>
    <property type="evidence" value="ECO:0007669"/>
    <property type="project" value="InterPro"/>
</dbReference>
<evidence type="ECO:0000259" key="12">
    <source>
        <dbReference type="PROSITE" id="PS51184"/>
    </source>
</evidence>
<dbReference type="GO" id="GO:0000118">
    <property type="term" value="C:histone deacetylase complex"/>
    <property type="evidence" value="ECO:0007669"/>
    <property type="project" value="TreeGrafter"/>
</dbReference>
<proteinExistence type="inferred from homology"/>
<keyword evidence="15" id="KW-1185">Reference proteome</keyword>
<keyword evidence="7" id="KW-0862">Zinc</keyword>
<keyword evidence="6" id="KW-0539">Nucleus</keyword>
<reference evidence="14 15" key="1">
    <citation type="submission" date="2024-01" db="EMBL/GenBank/DDBJ databases">
        <title>The complete chloroplast genome sequence of Lithospermum erythrorhizon: insights into the phylogenetic relationship among Boraginaceae species and the maternal lineages of purple gromwells.</title>
        <authorList>
            <person name="Okada T."/>
            <person name="Watanabe K."/>
        </authorList>
    </citation>
    <scope>NUCLEOTIDE SEQUENCE [LARGE SCALE GENOMIC DNA]</scope>
</reference>
<evidence type="ECO:0000256" key="7">
    <source>
        <dbReference type="PROSITE-ProRule" id="PRU00175"/>
    </source>
</evidence>
<gene>
    <name evidence="14" type="ORF">LIER_13753</name>
</gene>
<feature type="domain" description="RING-type" evidence="11">
    <location>
        <begin position="227"/>
        <end position="272"/>
    </location>
</feature>
<accession>A0AAV3PYS6</accession>
<comment type="caution">
    <text evidence="14">The sequence shown here is derived from an EMBL/GenBank/DDBJ whole genome shotgun (WGS) entry which is preliminary data.</text>
</comment>
<dbReference type="AlphaFoldDB" id="A0AAV3PYS6"/>
<sequence length="971" mass="110908">MVKKEKEKPAPPPDELRCNRTDGRQWRCTRWSLEGKKLCEIHYLQGRHRQCKRKVPDSLKLERTRIKFKNHKNKGVKINGGSSSSKMSKMPLVEKRRQCAAEALDEALKKMKLKRGDLQLELLRVFLKRRVEKKKEKEVLENEEEIKNDEANDSQELELPNALVEISMANLVNVGTELDVKVGSGVNGSSGTMIQRDFRSKNIEVVPISTMQVAPFADIVKKKPKKCHWCKGTDLQSLIKCLNCKKRFFCMGCVKERHFEKQDIKVRCPVCRGACNCRMCSKSPSKTANYKDLYQERRKVDKTQQLQYLIHILLPVLSQINQEHNIELEFEVQKAGKDDSNMVIEQAETSHQNVYCCSKCNISIVDYHRSCSSCFYNLCLSCCRELRLGSLPGGLPNRASHRWVEHDKSLTCPRSDYGGCNGRFLELRSIFPIKWTKDLEVDAKEMLCNFKFSKTPDNSFCSLCKSLQQKAGGVELSQEVAKRVDSCDNFLFSPTLHKLHKQNLHHFQEHWGRGHPVIVRNVFRGTSDLAWDPVVMFCDYLDKTTTDQNRNKTTKGTNCLDWCEVEINNKETFMGSLEGKTYANMRRKTIKFNAWLSSHLYQEHFPTHYGETLQALPLQEYMNPTSGLLNLAIKLPGEIAKPELGPCIYISYGGPEELLQAESLTKLCYESCDVVNILAYATDDLISEEQLARIKTLMKKKYSNSTNQKEKRSMPSEDTGESGLHDVSKDEMQLPNGTTKVPCLSRDSLNGQISTVGDNNSSYDSEHESESNSDSIMCSGSIGESENLEDMLIFQENEESSSSPKLVAGAQWDIFRRQDVPKILEYLKTHSNELSSGYCYPKHVDDPILDRSFFLDAFHKLRLKEEYDVQPWSFDQHTGEAIIIPAGCPYQIKKLKSSVSIVLDFISPESAEKCIHLNDEIRLLPLRHKAKDKMLEVRKMTLHGINAAITELRDLMHTELSSRSTALNSDQ</sequence>
<dbReference type="Pfam" id="PF02373">
    <property type="entry name" value="JmjC"/>
    <property type="match status" value="1"/>
</dbReference>
<evidence type="ECO:0000256" key="4">
    <source>
        <dbReference type="ARBA" id="ARBA00023015"/>
    </source>
</evidence>
<dbReference type="Proteomes" id="UP001454036">
    <property type="component" value="Unassembled WGS sequence"/>
</dbReference>
<dbReference type="InterPro" id="IPR018866">
    <property type="entry name" value="Znf-4CXXC_R1"/>
</dbReference>
<keyword evidence="4" id="KW-0805">Transcription regulation</keyword>
<evidence type="ECO:0000313" key="15">
    <source>
        <dbReference type="Proteomes" id="UP001454036"/>
    </source>
</evidence>
<evidence type="ECO:0000256" key="10">
    <source>
        <dbReference type="SAM" id="MobiDB-lite"/>
    </source>
</evidence>